<feature type="domain" description="EGF-like" evidence="3">
    <location>
        <begin position="1000"/>
        <end position="1043"/>
    </location>
</feature>
<evidence type="ECO:0000256" key="2">
    <source>
        <dbReference type="SAM" id="SignalP"/>
    </source>
</evidence>
<keyword evidence="1" id="KW-0812">Transmembrane</keyword>
<comment type="caution">
    <text evidence="4">The sequence shown here is derived from an EMBL/GenBank/DDBJ whole genome shotgun (WGS) entry which is preliminary data.</text>
</comment>
<organism evidence="4 5">
    <name type="scientific">Paramecium octaurelia</name>
    <dbReference type="NCBI Taxonomy" id="43137"/>
    <lineage>
        <taxon>Eukaryota</taxon>
        <taxon>Sar</taxon>
        <taxon>Alveolata</taxon>
        <taxon>Ciliophora</taxon>
        <taxon>Intramacronucleata</taxon>
        <taxon>Oligohymenophorea</taxon>
        <taxon>Peniculida</taxon>
        <taxon>Parameciidae</taxon>
        <taxon>Paramecium</taxon>
    </lineage>
</organism>
<feature type="domain" description="EGF-like" evidence="3">
    <location>
        <begin position="589"/>
        <end position="628"/>
    </location>
</feature>
<reference evidence="4" key="1">
    <citation type="submission" date="2021-01" db="EMBL/GenBank/DDBJ databases">
        <authorList>
            <consortium name="Genoscope - CEA"/>
            <person name="William W."/>
        </authorList>
    </citation>
    <scope>NUCLEOTIDE SEQUENCE</scope>
</reference>
<keyword evidence="1" id="KW-1133">Transmembrane helix</keyword>
<feature type="domain" description="EGF-like" evidence="3">
    <location>
        <begin position="944"/>
        <end position="992"/>
    </location>
</feature>
<gene>
    <name evidence="4" type="ORF">POCTA_138.1.T1090160</name>
</gene>
<dbReference type="OMA" id="ECESITR"/>
<feature type="domain" description="EGF-like" evidence="3">
    <location>
        <begin position="1335"/>
        <end position="1374"/>
    </location>
</feature>
<feature type="transmembrane region" description="Helical" evidence="1">
    <location>
        <begin position="2936"/>
        <end position="2953"/>
    </location>
</feature>
<keyword evidence="2" id="KW-0732">Signal</keyword>
<feature type="signal peptide" evidence="2">
    <location>
        <begin position="1"/>
        <end position="20"/>
    </location>
</feature>
<accession>A0A8S1X830</accession>
<feature type="domain" description="EGF-like" evidence="3">
    <location>
        <begin position="1137"/>
        <end position="1167"/>
    </location>
</feature>
<feature type="transmembrane region" description="Helical" evidence="1">
    <location>
        <begin position="2903"/>
        <end position="2924"/>
    </location>
</feature>
<keyword evidence="1" id="KW-0472">Membrane</keyword>
<feature type="domain" description="EGF-like" evidence="3">
    <location>
        <begin position="1617"/>
        <end position="1654"/>
    </location>
</feature>
<feature type="domain" description="EGF-like" evidence="3">
    <location>
        <begin position="777"/>
        <end position="807"/>
    </location>
</feature>
<feature type="transmembrane region" description="Helical" evidence="1">
    <location>
        <begin position="2755"/>
        <end position="2776"/>
    </location>
</feature>
<evidence type="ECO:0000256" key="1">
    <source>
        <dbReference type="SAM" id="Phobius"/>
    </source>
</evidence>
<keyword evidence="5" id="KW-1185">Reference proteome</keyword>
<feature type="domain" description="EGF-like" evidence="3">
    <location>
        <begin position="1183"/>
        <end position="1231"/>
    </location>
</feature>
<feature type="domain" description="EGF-like" evidence="3">
    <location>
        <begin position="1096"/>
        <end position="1136"/>
    </location>
</feature>
<feature type="transmembrane region" description="Helical" evidence="1">
    <location>
        <begin position="2844"/>
        <end position="2864"/>
    </location>
</feature>
<sequence>MIQPNFVIILCLNCIIKVFGVTEVISSSFQGSTFSDADNWVVSGASPQFTDCMGTLLFGGYNAFGMRTSVTKIFTLPPHFKINLQFQFWKIDSWDGETGFVFLDYQNAWQQILQGSQGTDICGTVRDDSREQSFNINANVPHSGPTAIVVITSNLNEGGDNESWGMRDFIISVERCPDGCQICLETDTVVKCQIWQIFFTSWTQLNTIEIQSDGWNTIPTTPDATYCGAVALFGGYQKTGVNTVISGSFLNIPEHAKIKIQFLWAKIDSWDYEWAFMKLDGAVVWQQQFNYYWGYFWKICGDSHDDYRTIFTRIELDINHTSTQLEISFTTNLNESPDGESFGIRDFVLLHSQCPQGNYNTGVAETGCQQCYGSCYQCNGPNIDDCIDCGDPNIYYKQLVSGQCTCQDKTIESTQNDGSTICQPCHSRCEKCSQPLDNTSNQYCTMCIAGQNRDVNDQFICACKEGYGEDGISDVCFKCHYTCENCNGPLASNCTTCSSSSFRYLTSDYQCLCKNSYIDSGTNDMVCKYNCHYSCSSCVLSAEDQCTSCPVSRQPDKAGTTFKCACKDSNYYSDGKSLECQACHFTCKTCNGSLESNCLTCNLTYRQYSMFKCICPDGYFDIGVLQCNACHYTCRSCYGSAQDQCLTCSSSNNREFKTNLCLCQDTYMEKIVDDPMCYKCSYRCANCSGTIDNCTACPLYSYRDQGTNNSCACPAKMYDPPNNPICIPCYVNCLTCNGSQSNQCTSCYTQIMRQLDPSGLCVCMSKYYDVGTPECQPCSPYCLDCSNTPGHCISCKPDRYLQGNVCICQTKLTGAFITSYEVAGKIVIILAQSAVDLNIINVHHAWLVKAEFSLILLVFVARIFLKQGILITSIIQTSKKINSQITQCIGKPKCQGCYYSCETCAGLDTTCLTCLSNSFRTLINSQCLCQKGYFDDGSNPICQKCHYSCSECITISKKCNSCPSASNRVFNGILFTCNCIDSYFDNGTQTCQKCHYTCLTCNSFGDQFCLTCLDKTISFRVYNQGVCQCLPGYYDDGFSTNCNKCLSSCLTCQNTADNCTSCESPRYLDGTACPCGAGYFVNNLGKCSKCNQNCLNCSLTSTNCTECDSSLMRVLDTATKTCICKSGTTQINGLCQVCDITCQTCLNSIAYCTSCKVLRKLSNNQCKCVDGTYESGSDKQCLFCDQTCQTCINQANYCTTCAADKFRIFSTGNICVCKDGYYEEALSLDCRPCDSSCLTCKVLPTNCITCDISYNLSLDTTGRCLCSSGYFFNTSTSTCEMCTVLCKECKSLSQCLECESITRNFNAVNLKCPCKEGYYEVNQKKCSQCNFSCKTCQSLSTNCLSCELTNYRLLISNQCICLDGYYDIGIELCQPCNPICQTCEKTSTKCLSCNQTQNFRLLNLNQCVCQSGYYDSGQLVCQKCSNQCLTCKGRRDFCLSCDINQNRLDQSAINRCPCLTGFYQDINEKCQKCHYKCSTCNLQSDNCVTCFQSSTSNRLSISQNCICKDGYYDDGLQVDCFQCSARCRICQNSSNNCLFCFGNLREAPPTCSCKIGYFENSSLNCEPCDNQCQTCDKTSSNCLTCKEGRYTQLCICEDGYFEGGQPLCDKCAFQCKTCQESSINCLSCKGGRINLPLCQCPDGFYDDFQNDSCQPCFWLCETCNLDGCLTCKANRVLSAEMSCDQPPDSVSHLDTPWCSTCKVAVLNVIFSDDLLSILVKFDFTLNPQYFTNQFQDNICLQILDDKTYKLLGKNPSCEIDHVDDTILKIGVGQQLKILPGDQILFQENYFGHQDCDQRLNVFIFNDVKRPLNPVSPIAIYDLPTYLINPCDDNTIALKSKLNDGLRGFIEIKWTYTVSGTNGKGDIDNFVDSLTKFQMLELVIPTKTLPKQSNITFELEFQNFVALKSVQQIRLETHSGQFPTVLWVSKPTYYTFEAIVLEFKIKKKACSDSNVTQFDNSSYTLSVVEVYRNSSNSRSSRVNYSEITSGSSFNVTIPKYTLTSMIAYTFEQATQDAVLNFTSKRNITIDISSGGILCQFNGTKKIQNYRKETQIFISCKDLDAQYDWNEDSSIDIDVHCLDLTMNSLCTDVNKKVIKVNNTDIVQTIPKYLIQPYTIQSWTVVAKKSSRTYKFKQNIVFLDNDFKILNVTYSKGYLMRPVNNYENLEFTINIPFQDRQYLIDYQLVIIYNFEVIKILQSEYFKQSFHTFDYYQEFTKGNTINLKFLAQFSNEIMPNQDDLLITVNLPPTCVVSLGSNIVQALKPQQIITICEFSETAPFTYQLRYFLKKQDLTDFLNRTNDYSLILSSYSSVNTIEAYFPFSDGILLIQAMDSKGSYSNIQKQLNVTKTVLNCSSINLTQYNLRYQIILLLEIVLNHYDQSNCINLSKQLYSNIKTYLNSDDRFLVYQTTKLYKRAIQDNNNSTNPMRLLIESSENCFQNYTKTYYVQSTRANASSTVTSASLQAELQQITKVTLNLIAKLTDINDQISQNEVFLDEQLYQGKIAILDSLIVVQLLIDDIFLKIPEATINSNQDQEQIINIAEGLINLIEKISMYVNVQVQVNGLQLINNGQILKWQLSKITKEMLNKQFNIERDLLDGLIDYVQKEQIELNYNHLNLSLQLCKQLQEFYNLTLLEINQDSYKNIIYRIIFIIISIMITRIQFKNIQQIQKVPDEKLYSFECVNINKEGNLKKCSLLTEEIDNNTVQISCICEELGSIFVVQYPNNSAILLNVTISEEGEDGIENMNLRLSEQPILLFHGIFFAFTLFIYFELISIEMKSKSLPVQSRIESDNNLDEVLKQTKSKAINFYPGNFAIFKLSFQFIHEVLSCFYTESYALTKSYRFLQLSIKISLFILFSFLQISLLDQIPLFAIVFLNCGTFLLMRMILKIFQAIYRFCGKWSLSIITIYLATHLICYLEIILLLKRCQRDIQIINIKVSLCFISSLFLFYVILEPIMIFSRIFILETLPNILEIKQFNL</sequence>
<evidence type="ECO:0000313" key="4">
    <source>
        <dbReference type="EMBL" id="CAD8195626.1"/>
    </source>
</evidence>
<feature type="domain" description="EGF-like" evidence="3">
    <location>
        <begin position="1051"/>
        <end position="1088"/>
    </location>
</feature>
<feature type="domain" description="EGF-like" evidence="3">
    <location>
        <begin position="1567"/>
        <end position="1595"/>
    </location>
</feature>
<feature type="chain" id="PRO_5035718716" description="EGF-like domain-containing protein" evidence="2">
    <location>
        <begin position="21"/>
        <end position="2979"/>
    </location>
</feature>
<feature type="domain" description="EGF-like" evidence="3">
    <location>
        <begin position="1375"/>
        <end position="1422"/>
    </location>
</feature>
<dbReference type="PANTHER" id="PTHR15332:SF175">
    <property type="entry name" value="PROPROTEIN CONVERTASE SUBTILISIN_KEXIN TYPE 5-LIKE"/>
    <property type="match status" value="1"/>
</dbReference>
<dbReference type="SMART" id="SM00181">
    <property type="entry name" value="EGF"/>
    <property type="match status" value="19"/>
</dbReference>
<feature type="domain" description="EGF-like" evidence="3">
    <location>
        <begin position="1232"/>
        <end position="1280"/>
    </location>
</feature>
<feature type="domain" description="EGF-like" evidence="3">
    <location>
        <begin position="903"/>
        <end position="943"/>
    </location>
</feature>
<dbReference type="Proteomes" id="UP000683925">
    <property type="component" value="Unassembled WGS sequence"/>
</dbReference>
<dbReference type="SMART" id="SM00261">
    <property type="entry name" value="FU"/>
    <property type="match status" value="25"/>
</dbReference>
<feature type="domain" description="EGF-like" evidence="3">
    <location>
        <begin position="1288"/>
        <end position="1327"/>
    </location>
</feature>
<feature type="domain" description="EGF-like" evidence="3">
    <location>
        <begin position="431"/>
        <end position="484"/>
    </location>
</feature>
<evidence type="ECO:0000259" key="3">
    <source>
        <dbReference type="SMART" id="SM00181"/>
    </source>
</evidence>
<feature type="transmembrane region" description="Helical" evidence="1">
    <location>
        <begin position="2870"/>
        <end position="2891"/>
    </location>
</feature>
<protein>
    <recommendedName>
        <fullName evidence="3">EGF-like domain-containing protein</fullName>
    </recommendedName>
</protein>
<dbReference type="InterPro" id="IPR006212">
    <property type="entry name" value="Furin_repeat"/>
</dbReference>
<feature type="domain" description="EGF-like" evidence="3">
    <location>
        <begin position="485"/>
        <end position="528"/>
    </location>
</feature>
<feature type="domain" description="EGF-like" evidence="3">
    <location>
        <begin position="1479"/>
        <end position="1524"/>
    </location>
</feature>
<dbReference type="CDD" id="cd00064">
    <property type="entry name" value="FU"/>
    <property type="match status" value="1"/>
</dbReference>
<dbReference type="InterPro" id="IPR000742">
    <property type="entry name" value="EGF"/>
</dbReference>
<dbReference type="OrthoDB" id="294903at2759"/>
<evidence type="ECO:0000313" key="5">
    <source>
        <dbReference type="Proteomes" id="UP000683925"/>
    </source>
</evidence>
<dbReference type="EMBL" id="CAJJDP010000109">
    <property type="protein sequence ID" value="CAD8195626.1"/>
    <property type="molecule type" value="Genomic_DNA"/>
</dbReference>
<name>A0A8S1X830_PAROT</name>
<feature type="domain" description="EGF-like" evidence="3">
    <location>
        <begin position="1529"/>
        <end position="1566"/>
    </location>
</feature>
<feature type="transmembrane region" description="Helical" evidence="1">
    <location>
        <begin position="2645"/>
        <end position="2663"/>
    </location>
</feature>
<dbReference type="PANTHER" id="PTHR15332">
    <property type="entry name" value="PROPROTEIN CONVERTASE SUBTILISIN_KEXIN TYPE 5-LIKE"/>
    <property type="match status" value="1"/>
</dbReference>
<proteinExistence type="predicted"/>